<keyword evidence="3" id="KW-1185">Reference proteome</keyword>
<feature type="transmembrane region" description="Helical" evidence="1">
    <location>
        <begin position="12"/>
        <end position="31"/>
    </location>
</feature>
<feature type="transmembrane region" description="Helical" evidence="1">
    <location>
        <begin position="308"/>
        <end position="327"/>
    </location>
</feature>
<feature type="transmembrane region" description="Helical" evidence="1">
    <location>
        <begin position="212"/>
        <end position="229"/>
    </location>
</feature>
<protein>
    <recommendedName>
        <fullName evidence="4">Glycosyltransferase RgtA/B/C/D-like domain-containing protein</fullName>
    </recommendedName>
</protein>
<gene>
    <name evidence="2" type="ORF">SAMN06297229_0620</name>
</gene>
<dbReference type="Pfam" id="PF19510">
    <property type="entry name" value="DUF6044"/>
    <property type="match status" value="1"/>
</dbReference>
<dbReference type="EMBL" id="FXWH01000001">
    <property type="protein sequence ID" value="SMQ61833.1"/>
    <property type="molecule type" value="Genomic_DNA"/>
</dbReference>
<feature type="transmembrane region" description="Helical" evidence="1">
    <location>
        <begin position="97"/>
        <end position="118"/>
    </location>
</feature>
<evidence type="ECO:0000256" key="1">
    <source>
        <dbReference type="SAM" id="Phobius"/>
    </source>
</evidence>
<dbReference type="RefSeq" id="WP_086433787.1">
    <property type="nucleotide sequence ID" value="NZ_FXWH01000001.1"/>
</dbReference>
<organism evidence="2 3">
    <name type="scientific">Pseudidiomarina planktonica</name>
    <dbReference type="NCBI Taxonomy" id="1323738"/>
    <lineage>
        <taxon>Bacteria</taxon>
        <taxon>Pseudomonadati</taxon>
        <taxon>Pseudomonadota</taxon>
        <taxon>Gammaproteobacteria</taxon>
        <taxon>Alteromonadales</taxon>
        <taxon>Idiomarinaceae</taxon>
        <taxon>Pseudidiomarina</taxon>
    </lineage>
</organism>
<feature type="transmembrane region" description="Helical" evidence="1">
    <location>
        <begin position="186"/>
        <end position="205"/>
    </location>
</feature>
<keyword evidence="1" id="KW-0812">Transmembrane</keyword>
<feature type="transmembrane region" description="Helical" evidence="1">
    <location>
        <begin position="376"/>
        <end position="395"/>
    </location>
</feature>
<reference evidence="3" key="1">
    <citation type="submission" date="2017-04" db="EMBL/GenBank/DDBJ databases">
        <authorList>
            <person name="Varghese N."/>
            <person name="Submissions S."/>
        </authorList>
    </citation>
    <scope>NUCLEOTIDE SEQUENCE [LARGE SCALE GENOMIC DNA]</scope>
</reference>
<name>A0A1Y6ENS9_9GAMM</name>
<accession>A0A1Y6ENS9</accession>
<feature type="transmembrane region" description="Helical" evidence="1">
    <location>
        <begin position="347"/>
        <end position="369"/>
    </location>
</feature>
<keyword evidence="1" id="KW-1133">Transmembrane helix</keyword>
<dbReference type="AlphaFoldDB" id="A0A1Y6ENS9"/>
<evidence type="ECO:0008006" key="4">
    <source>
        <dbReference type="Google" id="ProtNLM"/>
    </source>
</evidence>
<keyword evidence="1" id="KW-0472">Membrane</keyword>
<dbReference type="Proteomes" id="UP000194450">
    <property type="component" value="Unassembled WGS sequence"/>
</dbReference>
<evidence type="ECO:0000313" key="3">
    <source>
        <dbReference type="Proteomes" id="UP000194450"/>
    </source>
</evidence>
<sequence>MDRTESERHTPYIGWLIVSCVALFIFSYKLAAWDSLIIEVHDNLDSVHAWLAVLREHGLFFSKNDAIVPFLGGIERAYLPSELQLANFLYFLFDPLVAHHVNFLIKVVIGTFSFYFLAQRLLSSDTNFKYYGPIVSFAYALLPGYENLFIAQASLPLVAYLYIRILEEKRISLLAIVLIYPILSEFPRYGIFICGTIMAFTVYLAVQRDKRWILSLLFIGALCVGYIVTDYRLFYTIFLSGQDTIRVAMASSDYSFIRGVAKTLVLGQYHAQSIHFFLIAPCLLLALFLSRKEIAYLDIKRYGKELQLIFICLGLILFYSVTYGLYGSSEVKSVISTLLPPLSGFKFYRFIWLNPLLWYLIFAASLLLVSRYMNRALAIFISVTQLLVVVLYPSYSNDLANSLKCEYFVTCESEPSYRSFYSSKLLDDIKSDIGYSGEWVVAFGFHPSVLSYNGFNTADGYHNAYSYAYKKEFRELIEPALNRSEKYREYFDNWGGRAYLFSDDVEFSPNRNIKEGVVDLDISMDSARRMGIAYIISLYRIKTSTSDDDLVFIGEYKNPDLSFYKFFVYKI</sequence>
<feature type="transmembrane region" description="Helical" evidence="1">
    <location>
        <begin position="130"/>
        <end position="163"/>
    </location>
</feature>
<evidence type="ECO:0000313" key="2">
    <source>
        <dbReference type="EMBL" id="SMQ61833.1"/>
    </source>
</evidence>
<feature type="transmembrane region" description="Helical" evidence="1">
    <location>
        <begin position="269"/>
        <end position="288"/>
    </location>
</feature>
<dbReference type="OrthoDB" id="2349131at2"/>
<dbReference type="InterPro" id="IPR046107">
    <property type="entry name" value="DUF6044"/>
</dbReference>
<proteinExistence type="predicted"/>
<dbReference type="PROSITE" id="PS51257">
    <property type="entry name" value="PROKAR_LIPOPROTEIN"/>
    <property type="match status" value="1"/>
</dbReference>